<organism evidence="2 3">
    <name type="scientific">Amycolatopsis orientalis</name>
    <name type="common">Nocardia orientalis</name>
    <dbReference type="NCBI Taxonomy" id="31958"/>
    <lineage>
        <taxon>Bacteria</taxon>
        <taxon>Bacillati</taxon>
        <taxon>Actinomycetota</taxon>
        <taxon>Actinomycetes</taxon>
        <taxon>Pseudonocardiales</taxon>
        <taxon>Pseudonocardiaceae</taxon>
        <taxon>Amycolatopsis</taxon>
    </lineage>
</organism>
<dbReference type="NCBIfam" id="TIGR03891">
    <property type="entry name" value="thiopep_ocin"/>
    <property type="match status" value="1"/>
</dbReference>
<keyword evidence="3" id="KW-1185">Reference proteome</keyword>
<dbReference type="Pfam" id="PF14028">
    <property type="entry name" value="Lant_dehydr_C"/>
    <property type="match status" value="1"/>
</dbReference>
<accession>A0A193C0P3</accession>
<reference evidence="2 3" key="1">
    <citation type="journal article" date="2015" name="Genome Announc.">
        <title>Draft Genome Sequence of Norvancomycin-Producing Strain Amycolatopsis orientalis CPCC200066.</title>
        <authorList>
            <person name="Lei X."/>
            <person name="Yuan F."/>
            <person name="Shi Y."/>
            <person name="Li X."/>
            <person name="Wang L."/>
            <person name="Hong B."/>
        </authorList>
    </citation>
    <scope>NUCLEOTIDE SEQUENCE [LARGE SCALE GENOMIC DNA]</scope>
    <source>
        <strain evidence="2 3">B-37</strain>
    </source>
</reference>
<evidence type="ECO:0000259" key="1">
    <source>
        <dbReference type="Pfam" id="PF14028"/>
    </source>
</evidence>
<sequence>MPTPNTADPWLALHLHYPGSPDALLREAVAPLVRRLRLRRLIVGWFFIRYWVEGSHVRLRLRPAAGDTETVRRLSTRWLSRYLGRNPSVKGLSAELPSQEARRAMFVAEYGEAAWELAYGAAGMPERATNRCYPAEYVPEYDRYGGVDGVELAEWHFERSSDAVLEVLDRHPTKSARLGLSVRMSAILCTAFLSDTTELAEFLVRYRDSWEPPSSRERLHEMYDATYDHSAEQLRRLIRSGPQWTEWSEHCRELRERAGGSVSLLWSYLHMTNNRLGVHTVDEAYVAHLIAAALTDGRERHVSGRA</sequence>
<dbReference type="EMBL" id="CP016174">
    <property type="protein sequence ID" value="ANN17985.1"/>
    <property type="molecule type" value="Genomic_DNA"/>
</dbReference>
<feature type="domain" description="Thiopeptide-type bacteriocin biosynthesis" evidence="1">
    <location>
        <begin position="10"/>
        <end position="293"/>
    </location>
</feature>
<gene>
    <name evidence="2" type="ORF">SD37_21595</name>
</gene>
<evidence type="ECO:0000313" key="2">
    <source>
        <dbReference type="EMBL" id="ANN17985.1"/>
    </source>
</evidence>
<dbReference type="STRING" id="31958.SD37_21595"/>
<dbReference type="InterPro" id="IPR023809">
    <property type="entry name" value="Thiopep_bacteriocin_synth_dom"/>
</dbReference>
<dbReference type="RefSeq" id="WP_044856429.1">
    <property type="nucleotide sequence ID" value="NZ_CP016174.1"/>
</dbReference>
<dbReference type="AlphaFoldDB" id="A0A193C0P3"/>
<evidence type="ECO:0000313" key="3">
    <source>
        <dbReference type="Proteomes" id="UP000093695"/>
    </source>
</evidence>
<dbReference type="KEGG" id="aori:SD37_21595"/>
<dbReference type="Proteomes" id="UP000093695">
    <property type="component" value="Chromosome"/>
</dbReference>
<dbReference type="eggNOG" id="ENOG50330DG">
    <property type="taxonomic scope" value="Bacteria"/>
</dbReference>
<proteinExistence type="predicted"/>
<protein>
    <recommendedName>
        <fullName evidence="1">Thiopeptide-type bacteriocin biosynthesis domain-containing protein</fullName>
    </recommendedName>
</protein>
<name>A0A193C0P3_AMYOR</name>